<dbReference type="GeneID" id="19397149"/>
<organism evidence="2 3">
    <name type="scientific">Exserohilum turcicum (strain 28A)</name>
    <name type="common">Northern leaf blight fungus</name>
    <name type="synonym">Setosphaeria turcica</name>
    <dbReference type="NCBI Taxonomy" id="671987"/>
    <lineage>
        <taxon>Eukaryota</taxon>
        <taxon>Fungi</taxon>
        <taxon>Dikarya</taxon>
        <taxon>Ascomycota</taxon>
        <taxon>Pezizomycotina</taxon>
        <taxon>Dothideomycetes</taxon>
        <taxon>Pleosporomycetidae</taxon>
        <taxon>Pleosporales</taxon>
        <taxon>Pleosporineae</taxon>
        <taxon>Pleosporaceae</taxon>
        <taxon>Exserohilum</taxon>
    </lineage>
</organism>
<keyword evidence="3" id="KW-1185">Reference proteome</keyword>
<dbReference type="Proteomes" id="UP000016935">
    <property type="component" value="Unassembled WGS sequence"/>
</dbReference>
<dbReference type="OrthoDB" id="2851338at2759"/>
<feature type="region of interest" description="Disordered" evidence="1">
    <location>
        <begin position="204"/>
        <end position="235"/>
    </location>
</feature>
<evidence type="ECO:0000313" key="2">
    <source>
        <dbReference type="EMBL" id="EOA85840.1"/>
    </source>
</evidence>
<feature type="region of interest" description="Disordered" evidence="1">
    <location>
        <begin position="1"/>
        <end position="60"/>
    </location>
</feature>
<dbReference type="eggNOG" id="ENOG502SSW4">
    <property type="taxonomic scope" value="Eukaryota"/>
</dbReference>
<evidence type="ECO:0000313" key="3">
    <source>
        <dbReference type="Proteomes" id="UP000016935"/>
    </source>
</evidence>
<feature type="compositionally biased region" description="Low complexity" evidence="1">
    <location>
        <begin position="23"/>
        <end position="52"/>
    </location>
</feature>
<feature type="compositionally biased region" description="Gly residues" evidence="1">
    <location>
        <begin position="220"/>
        <end position="230"/>
    </location>
</feature>
<feature type="compositionally biased region" description="Low complexity" evidence="1">
    <location>
        <begin position="205"/>
        <end position="219"/>
    </location>
</feature>
<sequence length="285" mass="30535">MAFSSTFTTSSTTTPGIILSFIQPPSTNTNTTNTTNPEQPEAPETQQQQQEQQQEEAKQEENLSLLPLLFTSHILGTTSSTRYKAAHPDYAKTHVVVSAVADVQRVNVRQVRKFWADQGVAGGGGGGGVDVRVFKEVQVYGKAGGKGGDGDSNTPAHTILLALMQPPPDGAAELDSWYRSEHNEHMSLQPGWRRTCRYLLVAQENSSSDSDNGTNSGSENGNGSGSGSGSSGHSNEQQLSFLAIHEFSADNDLGDTVKPLQPVSEWTKKVMSAALGIDAAIYRRV</sequence>
<proteinExistence type="predicted"/>
<reference evidence="2 3" key="1">
    <citation type="journal article" date="2012" name="PLoS Pathog.">
        <title>Diverse lifestyles and strategies of plant pathogenesis encoded in the genomes of eighteen Dothideomycetes fungi.</title>
        <authorList>
            <person name="Ohm R.A."/>
            <person name="Feau N."/>
            <person name="Henrissat B."/>
            <person name="Schoch C.L."/>
            <person name="Horwitz B.A."/>
            <person name="Barry K.W."/>
            <person name="Condon B.J."/>
            <person name="Copeland A.C."/>
            <person name="Dhillon B."/>
            <person name="Glaser F."/>
            <person name="Hesse C.N."/>
            <person name="Kosti I."/>
            <person name="LaButti K."/>
            <person name="Lindquist E.A."/>
            <person name="Lucas S."/>
            <person name="Salamov A.A."/>
            <person name="Bradshaw R.E."/>
            <person name="Ciuffetti L."/>
            <person name="Hamelin R.C."/>
            <person name="Kema G.H.J."/>
            <person name="Lawrence C."/>
            <person name="Scott J.A."/>
            <person name="Spatafora J.W."/>
            <person name="Turgeon B.G."/>
            <person name="de Wit P.J.G.M."/>
            <person name="Zhong S."/>
            <person name="Goodwin S.B."/>
            <person name="Grigoriev I.V."/>
        </authorList>
    </citation>
    <scope>NUCLEOTIDE SEQUENCE [LARGE SCALE GENOMIC DNA]</scope>
    <source>
        <strain evidence="3">28A</strain>
    </source>
</reference>
<feature type="compositionally biased region" description="Low complexity" evidence="1">
    <location>
        <begin position="1"/>
        <end position="14"/>
    </location>
</feature>
<accession>R0IL94</accession>
<dbReference type="RefSeq" id="XP_008026622.1">
    <property type="nucleotide sequence ID" value="XM_008028431.1"/>
</dbReference>
<gene>
    <name evidence="2" type="ORF">SETTUDRAFT_151928</name>
</gene>
<dbReference type="HOGENOM" id="CLU_073903_1_1_1"/>
<reference evidence="2 3" key="2">
    <citation type="journal article" date="2013" name="PLoS Genet.">
        <title>Comparative genome structure, secondary metabolite, and effector coding capacity across Cochliobolus pathogens.</title>
        <authorList>
            <person name="Condon B.J."/>
            <person name="Leng Y."/>
            <person name="Wu D."/>
            <person name="Bushley K.E."/>
            <person name="Ohm R.A."/>
            <person name="Otillar R."/>
            <person name="Martin J."/>
            <person name="Schackwitz W."/>
            <person name="Grimwood J."/>
            <person name="MohdZainudin N."/>
            <person name="Xue C."/>
            <person name="Wang R."/>
            <person name="Manning V.A."/>
            <person name="Dhillon B."/>
            <person name="Tu Z.J."/>
            <person name="Steffenson B.J."/>
            <person name="Salamov A."/>
            <person name="Sun H."/>
            <person name="Lowry S."/>
            <person name="LaButti K."/>
            <person name="Han J."/>
            <person name="Copeland A."/>
            <person name="Lindquist E."/>
            <person name="Barry K."/>
            <person name="Schmutz J."/>
            <person name="Baker S.E."/>
            <person name="Ciuffetti L.M."/>
            <person name="Grigoriev I.V."/>
            <person name="Zhong S."/>
            <person name="Turgeon B.G."/>
        </authorList>
    </citation>
    <scope>NUCLEOTIDE SEQUENCE [LARGE SCALE GENOMIC DNA]</scope>
    <source>
        <strain evidence="3">28A</strain>
    </source>
</reference>
<dbReference type="AlphaFoldDB" id="R0IL94"/>
<protein>
    <submittedName>
        <fullName evidence="2">Uncharacterized protein</fullName>
    </submittedName>
</protein>
<dbReference type="EMBL" id="KB908637">
    <property type="protein sequence ID" value="EOA85840.1"/>
    <property type="molecule type" value="Genomic_DNA"/>
</dbReference>
<name>R0IL94_EXST2</name>
<evidence type="ECO:0000256" key="1">
    <source>
        <dbReference type="SAM" id="MobiDB-lite"/>
    </source>
</evidence>